<keyword evidence="5" id="KW-0560">Oxidoreductase</keyword>
<evidence type="ECO:0000256" key="6">
    <source>
        <dbReference type="SAM" id="Phobius"/>
    </source>
</evidence>
<dbReference type="CDD" id="cd02144">
    <property type="entry name" value="iodotyrosine_dehalogenase"/>
    <property type="match status" value="1"/>
</dbReference>
<gene>
    <name evidence="8" type="ORF">WN51_04651</name>
</gene>
<reference evidence="8 9" key="1">
    <citation type="submission" date="2015-07" db="EMBL/GenBank/DDBJ databases">
        <title>The genome of Melipona quadrifasciata.</title>
        <authorList>
            <person name="Pan H."/>
            <person name="Kapheim K."/>
        </authorList>
    </citation>
    <scope>NUCLEOTIDE SEQUENCE [LARGE SCALE GENOMIC DNA]</scope>
    <source>
        <strain evidence="8">0111107301</strain>
        <tissue evidence="8">Whole body</tissue>
    </source>
</reference>
<evidence type="ECO:0000256" key="4">
    <source>
        <dbReference type="ARBA" id="ARBA00022643"/>
    </source>
</evidence>
<dbReference type="AlphaFoldDB" id="A0A0M8ZVX4"/>
<comment type="cofactor">
    <cofactor evidence="1">
        <name>FMN</name>
        <dbReference type="ChEBI" id="CHEBI:58210"/>
    </cofactor>
</comment>
<keyword evidence="6" id="KW-1133">Transmembrane helix</keyword>
<dbReference type="GO" id="GO:0032553">
    <property type="term" value="F:ribonucleotide binding"/>
    <property type="evidence" value="ECO:0007669"/>
    <property type="project" value="UniProtKB-ARBA"/>
</dbReference>
<keyword evidence="9" id="KW-1185">Reference proteome</keyword>
<dbReference type="Proteomes" id="UP000053105">
    <property type="component" value="Unassembled WGS sequence"/>
</dbReference>
<dbReference type="InterPro" id="IPR000415">
    <property type="entry name" value="Nitroreductase-like"/>
</dbReference>
<keyword evidence="6" id="KW-0472">Membrane</keyword>
<dbReference type="GO" id="GO:0006570">
    <property type="term" value="P:tyrosine metabolic process"/>
    <property type="evidence" value="ECO:0007669"/>
    <property type="project" value="TreeGrafter"/>
</dbReference>
<dbReference type="GO" id="GO:0140616">
    <property type="term" value="F:iodotyrosine deiodinase activity"/>
    <property type="evidence" value="ECO:0007669"/>
    <property type="project" value="UniProtKB-ARBA"/>
</dbReference>
<keyword evidence="3" id="KW-0285">Flavoprotein</keyword>
<evidence type="ECO:0000256" key="2">
    <source>
        <dbReference type="ARBA" id="ARBA00007118"/>
    </source>
</evidence>
<dbReference type="OrthoDB" id="41362at2759"/>
<sequence length="296" mass="34314">MFTELLPFWTKYWYHVLISIIFCIFFKLFYEVFKKGTIFIENNRHNFNTLNNTVEQLKDINQETLENNEEPALPINLKHIPYVYKRASEEEIFCRASKFYKIVAARRTIRFFSPDPVPKEVIHEIIKAAGTTPSGAHTEPWTFVVVSNQKVKKQIRRIVENEEEINYKKRMGVKWTTDLLPLRTNWIKEYLTTAPYLILVFKQIYGISPKGKKKIHYYNEMSTCIACGILITAIQYAGLVTLTSTPLNCGPAIRTLLGRPLNEKLLVLLPVGYPAKDATVPDLQRKPLSDILVEID</sequence>
<dbReference type="SUPFAM" id="SSF55469">
    <property type="entry name" value="FMN-dependent nitroreductase-like"/>
    <property type="match status" value="1"/>
</dbReference>
<dbReference type="FunFam" id="3.40.109.10:FF:000004">
    <property type="entry name" value="Iodotyrosine deiodinase 1"/>
    <property type="match status" value="1"/>
</dbReference>
<dbReference type="PANTHER" id="PTHR23026:SF90">
    <property type="entry name" value="IODOTYROSINE DEIODINASE 1"/>
    <property type="match status" value="1"/>
</dbReference>
<comment type="similarity">
    <text evidence="2">Belongs to the nitroreductase family.</text>
</comment>
<protein>
    <submittedName>
        <fullName evidence="8">Iodotyrosine dehalogenase 1</fullName>
    </submittedName>
</protein>
<dbReference type="GO" id="GO:0005886">
    <property type="term" value="C:plasma membrane"/>
    <property type="evidence" value="ECO:0007669"/>
    <property type="project" value="TreeGrafter"/>
</dbReference>
<dbReference type="EMBL" id="KQ435847">
    <property type="protein sequence ID" value="KOX71116.1"/>
    <property type="molecule type" value="Genomic_DNA"/>
</dbReference>
<dbReference type="InterPro" id="IPR029479">
    <property type="entry name" value="Nitroreductase"/>
</dbReference>
<evidence type="ECO:0000256" key="1">
    <source>
        <dbReference type="ARBA" id="ARBA00001917"/>
    </source>
</evidence>
<evidence type="ECO:0000313" key="9">
    <source>
        <dbReference type="Proteomes" id="UP000053105"/>
    </source>
</evidence>
<dbReference type="PANTHER" id="PTHR23026">
    <property type="entry name" value="NADPH NITROREDUCTASE"/>
    <property type="match status" value="1"/>
</dbReference>
<feature type="transmembrane region" description="Helical" evidence="6">
    <location>
        <begin position="12"/>
        <end position="30"/>
    </location>
</feature>
<dbReference type="Pfam" id="PF00881">
    <property type="entry name" value="Nitroreductase"/>
    <property type="match status" value="1"/>
</dbReference>
<feature type="domain" description="Nitroreductase" evidence="7">
    <location>
        <begin position="104"/>
        <end position="273"/>
    </location>
</feature>
<accession>A0A0M8ZVX4</accession>
<evidence type="ECO:0000259" key="7">
    <source>
        <dbReference type="Pfam" id="PF00881"/>
    </source>
</evidence>
<evidence type="ECO:0000256" key="5">
    <source>
        <dbReference type="ARBA" id="ARBA00023002"/>
    </source>
</evidence>
<proteinExistence type="inferred from homology"/>
<dbReference type="InterPro" id="IPR050627">
    <property type="entry name" value="Nitroreductase/BluB"/>
</dbReference>
<evidence type="ECO:0000313" key="8">
    <source>
        <dbReference type="EMBL" id="KOX71116.1"/>
    </source>
</evidence>
<keyword evidence="4" id="KW-0288">FMN</keyword>
<evidence type="ECO:0000256" key="3">
    <source>
        <dbReference type="ARBA" id="ARBA00022630"/>
    </source>
</evidence>
<name>A0A0M8ZVX4_9HYME</name>
<keyword evidence="6" id="KW-0812">Transmembrane</keyword>
<dbReference type="STRING" id="166423.A0A0M8ZVX4"/>
<organism evidence="8 9">
    <name type="scientific">Melipona quadrifasciata</name>
    <dbReference type="NCBI Taxonomy" id="166423"/>
    <lineage>
        <taxon>Eukaryota</taxon>
        <taxon>Metazoa</taxon>
        <taxon>Ecdysozoa</taxon>
        <taxon>Arthropoda</taxon>
        <taxon>Hexapoda</taxon>
        <taxon>Insecta</taxon>
        <taxon>Pterygota</taxon>
        <taxon>Neoptera</taxon>
        <taxon>Endopterygota</taxon>
        <taxon>Hymenoptera</taxon>
        <taxon>Apocrita</taxon>
        <taxon>Aculeata</taxon>
        <taxon>Apoidea</taxon>
        <taxon>Anthophila</taxon>
        <taxon>Apidae</taxon>
        <taxon>Melipona</taxon>
    </lineage>
</organism>
<dbReference type="Gene3D" id="3.40.109.10">
    <property type="entry name" value="NADH Oxidase"/>
    <property type="match status" value="1"/>
</dbReference>